<dbReference type="PIRSF" id="PIRSF016184">
    <property type="entry name" value="PhzC_PhzF"/>
    <property type="match status" value="1"/>
</dbReference>
<evidence type="ECO:0000313" key="3">
    <source>
        <dbReference type="EMBL" id="VAV89422.1"/>
    </source>
</evidence>
<evidence type="ECO:0000256" key="2">
    <source>
        <dbReference type="ARBA" id="ARBA00023235"/>
    </source>
</evidence>
<comment type="similarity">
    <text evidence="1">Belongs to the PhzF family.</text>
</comment>
<dbReference type="Pfam" id="PF02567">
    <property type="entry name" value="PhzC-PhzF"/>
    <property type="match status" value="1"/>
</dbReference>
<dbReference type="SUPFAM" id="SSF54506">
    <property type="entry name" value="Diaminopimelate epimerase-like"/>
    <property type="match status" value="1"/>
</dbReference>
<dbReference type="PANTHER" id="PTHR13774:SF17">
    <property type="entry name" value="PHENAZINE BIOSYNTHESIS-LIKE DOMAIN-CONTAINING PROTEIN"/>
    <property type="match status" value="1"/>
</dbReference>
<evidence type="ECO:0000256" key="1">
    <source>
        <dbReference type="ARBA" id="ARBA00008270"/>
    </source>
</evidence>
<dbReference type="EMBL" id="UOED01000046">
    <property type="protein sequence ID" value="VAV89422.1"/>
    <property type="molecule type" value="Genomic_DNA"/>
</dbReference>
<dbReference type="InterPro" id="IPR003719">
    <property type="entry name" value="Phenazine_PhzF-like"/>
</dbReference>
<proteinExistence type="inferred from homology"/>
<accession>A0A3B0RAV5</accession>
<organism evidence="3">
    <name type="scientific">hydrothermal vent metagenome</name>
    <dbReference type="NCBI Taxonomy" id="652676"/>
    <lineage>
        <taxon>unclassified sequences</taxon>
        <taxon>metagenomes</taxon>
        <taxon>ecological metagenomes</taxon>
    </lineage>
</organism>
<reference evidence="3" key="1">
    <citation type="submission" date="2018-06" db="EMBL/GenBank/DDBJ databases">
        <authorList>
            <person name="Zhirakovskaya E."/>
        </authorList>
    </citation>
    <scope>NUCLEOTIDE SEQUENCE</scope>
</reference>
<protein>
    <submittedName>
        <fullName evidence="3">Phenazine biosynthesis protein PhzF like</fullName>
    </submittedName>
</protein>
<dbReference type="GO" id="GO:0016853">
    <property type="term" value="F:isomerase activity"/>
    <property type="evidence" value="ECO:0007669"/>
    <property type="project" value="UniProtKB-KW"/>
</dbReference>
<dbReference type="NCBIfam" id="TIGR00654">
    <property type="entry name" value="PhzF_family"/>
    <property type="match status" value="1"/>
</dbReference>
<gene>
    <name evidence="3" type="ORF">MNBD_ALPHA02-470</name>
</gene>
<dbReference type="Gene3D" id="3.10.310.10">
    <property type="entry name" value="Diaminopimelate Epimerase, Chain A, domain 1"/>
    <property type="match status" value="2"/>
</dbReference>
<dbReference type="PANTHER" id="PTHR13774">
    <property type="entry name" value="PHENAZINE BIOSYNTHESIS PROTEIN"/>
    <property type="match status" value="1"/>
</dbReference>
<dbReference type="GO" id="GO:0005737">
    <property type="term" value="C:cytoplasm"/>
    <property type="evidence" value="ECO:0007669"/>
    <property type="project" value="TreeGrafter"/>
</dbReference>
<name>A0A3B0RAV5_9ZZZZ</name>
<sequence length="269" mass="30206">MTKYSIYQVDAFTTEIFKGNPAAVVPLTDWLSVDVMQQVAFENNLSETAFFVRTEDSEADFHLRWFTPVAEVDLCGHATLAAAHVLFNELDWYRDEIRFSTEQAGILTVTRTADGRIQLDFPARPAAEIKIFDDFVEALNVTPDNLLLARDHMAVFTTEADVAAVSPIMDKLARINEVGIIITAPSDQPDIDFVSRFFAPHHGIPEDPVTGSAHCTLIPYWAERLDKNDLMARQISARTGDLKCTYLPQEGRVYMAGYAVTYLRGHIFL</sequence>
<keyword evidence="2" id="KW-0413">Isomerase</keyword>
<dbReference type="AlphaFoldDB" id="A0A3B0RAV5"/>